<comment type="caution">
    <text evidence="1">The sequence shown here is derived from an EMBL/GenBank/DDBJ whole genome shotgun (WGS) entry which is preliminary data.</text>
</comment>
<reference evidence="1 2" key="1">
    <citation type="submission" date="2018-03" db="EMBL/GenBank/DDBJ databases">
        <title>Genomes of Pezizomycetes fungi and the evolution of truffles.</title>
        <authorList>
            <person name="Murat C."/>
            <person name="Payen T."/>
            <person name="Noel B."/>
            <person name="Kuo A."/>
            <person name="Martin F.M."/>
        </authorList>
    </citation>
    <scope>NUCLEOTIDE SEQUENCE [LARGE SCALE GENOMIC DNA]</scope>
    <source>
        <strain evidence="1">091103-1</strain>
    </source>
</reference>
<keyword evidence="2" id="KW-1185">Reference proteome</keyword>
<dbReference type="AlphaFoldDB" id="A0A317SXX0"/>
<evidence type="ECO:0000313" key="2">
    <source>
        <dbReference type="Proteomes" id="UP000246991"/>
    </source>
</evidence>
<gene>
    <name evidence="1" type="ORF">C7212DRAFT_303830</name>
</gene>
<protein>
    <submittedName>
        <fullName evidence="1">Uncharacterized protein</fullName>
    </submittedName>
</protein>
<dbReference type="Proteomes" id="UP000246991">
    <property type="component" value="Unassembled WGS sequence"/>
</dbReference>
<dbReference type="EMBL" id="PYWC01000010">
    <property type="protein sequence ID" value="PWW79134.1"/>
    <property type="molecule type" value="Genomic_DNA"/>
</dbReference>
<proteinExistence type="predicted"/>
<name>A0A317SXX0_9PEZI</name>
<sequence length="113" mass="13953">MEVRVCGWRTELKITEKWNGWEERVEKQRNREKLEKLIQEVEGWIKGKIEECRERRKRGKERLKEWRTKGEKEREEEVRRGKRELRRKIKTAKGDHWKKFLGEMGVNDKFTGN</sequence>
<accession>A0A317SXX0</accession>
<evidence type="ECO:0000313" key="1">
    <source>
        <dbReference type="EMBL" id="PWW79134.1"/>
    </source>
</evidence>
<organism evidence="1 2">
    <name type="scientific">Tuber magnatum</name>
    <name type="common">white Piedmont truffle</name>
    <dbReference type="NCBI Taxonomy" id="42249"/>
    <lineage>
        <taxon>Eukaryota</taxon>
        <taxon>Fungi</taxon>
        <taxon>Dikarya</taxon>
        <taxon>Ascomycota</taxon>
        <taxon>Pezizomycotina</taxon>
        <taxon>Pezizomycetes</taxon>
        <taxon>Pezizales</taxon>
        <taxon>Tuberaceae</taxon>
        <taxon>Tuber</taxon>
    </lineage>
</organism>